<dbReference type="Proteomes" id="UP000242329">
    <property type="component" value="Unassembled WGS sequence"/>
</dbReference>
<evidence type="ECO:0000313" key="2">
    <source>
        <dbReference type="EMBL" id="SHH07466.1"/>
    </source>
</evidence>
<dbReference type="Pfam" id="PF01833">
    <property type="entry name" value="TIG"/>
    <property type="match status" value="5"/>
</dbReference>
<gene>
    <name evidence="2" type="ORF">SAMN02745221_01625</name>
</gene>
<organism evidence="2 3">
    <name type="scientific">Thermosyntropha lipolytica DSM 11003</name>
    <dbReference type="NCBI Taxonomy" id="1123382"/>
    <lineage>
        <taxon>Bacteria</taxon>
        <taxon>Bacillati</taxon>
        <taxon>Bacillota</taxon>
        <taxon>Clostridia</taxon>
        <taxon>Eubacteriales</taxon>
        <taxon>Syntrophomonadaceae</taxon>
        <taxon>Thermosyntropha</taxon>
    </lineage>
</organism>
<dbReference type="InterPro" id="IPR031148">
    <property type="entry name" value="Plexin"/>
</dbReference>
<dbReference type="PANTHER" id="PTHR22625:SF70">
    <property type="entry name" value="PLEXIN A, ISOFORM A"/>
    <property type="match status" value="1"/>
</dbReference>
<evidence type="ECO:0000313" key="3">
    <source>
        <dbReference type="Proteomes" id="UP000242329"/>
    </source>
</evidence>
<evidence type="ECO:0000259" key="1">
    <source>
        <dbReference type="PROSITE" id="PS50853"/>
    </source>
</evidence>
<dbReference type="CDD" id="cd00063">
    <property type="entry name" value="FN3"/>
    <property type="match status" value="1"/>
</dbReference>
<dbReference type="RefSeq" id="WP_073092621.1">
    <property type="nucleotide sequence ID" value="NZ_FQWY01000028.1"/>
</dbReference>
<dbReference type="InterPro" id="IPR036116">
    <property type="entry name" value="FN3_sf"/>
</dbReference>
<proteinExistence type="predicted"/>
<dbReference type="CDD" id="cd00102">
    <property type="entry name" value="IPT"/>
    <property type="match status" value="3"/>
</dbReference>
<dbReference type="PANTHER" id="PTHR22625">
    <property type="entry name" value="PLEXIN"/>
    <property type="match status" value="1"/>
</dbReference>
<name>A0A1M5Q0N2_9FIRM</name>
<dbReference type="SMART" id="SM00429">
    <property type="entry name" value="IPT"/>
    <property type="match status" value="3"/>
</dbReference>
<dbReference type="InterPro" id="IPR002909">
    <property type="entry name" value="IPT_dom"/>
</dbReference>
<dbReference type="EMBL" id="FQWY01000028">
    <property type="protein sequence ID" value="SHH07466.1"/>
    <property type="molecule type" value="Genomic_DNA"/>
</dbReference>
<dbReference type="SUPFAM" id="SSF81296">
    <property type="entry name" value="E set domains"/>
    <property type="match status" value="5"/>
</dbReference>
<feature type="domain" description="Fibronectin type-III" evidence="1">
    <location>
        <begin position="1777"/>
        <end position="1870"/>
    </location>
</feature>
<dbReference type="STRING" id="1123382.SAMN02745221_01625"/>
<dbReference type="Gene3D" id="2.60.40.10">
    <property type="entry name" value="Immunoglobulins"/>
    <property type="match status" value="5"/>
</dbReference>
<dbReference type="PROSITE" id="PS50853">
    <property type="entry name" value="FN3"/>
    <property type="match status" value="1"/>
</dbReference>
<protein>
    <submittedName>
        <fullName evidence="2">IPT/TIG domain-containing protein</fullName>
    </submittedName>
</protein>
<dbReference type="InterPro" id="IPR013783">
    <property type="entry name" value="Ig-like_fold"/>
</dbReference>
<accession>A0A1M5Q0N2</accession>
<dbReference type="GO" id="GO:0017154">
    <property type="term" value="F:semaphorin receptor activity"/>
    <property type="evidence" value="ECO:0007669"/>
    <property type="project" value="InterPro"/>
</dbReference>
<sequence>MYKKSLRWKSFITLLAFIFTGIIGPAGVAYGFDPDNFTVTEITIGKTFNRDRNLTGTYVLIRGTYLKDAEVGVITDAQGYKPLKNRTVNSETILQFEFAEDIRISSLVIGPGDINVSETAAMPALTGIERKVKVGEEVTLTGTNLDRLKNDADLEVKINNIVINKDRISLLSPTQVKIDMSEGVPGLQTLVFTHSRTEGLVVGGTVRSNPVVNIKYTYQDQFLLVQDLDISDDLEMFPNRGEKGDTVFFRASKLDDYDVFFIKSLDGTDPYTLQNRGQNPTFKANAEGDIDILTVQVPNIPKGEYYVVLTNKVPPGKDPMREVISEWVVKKPGTDIPEIFTVIDASLKPRIYSIQPAEGPDSGSPAVISGQFLGTLNISDLALSEGLSPEVMIGTDGESLVRRWGDTSSVIGNYKNTINITEVTRQITVIIGNKASFREGSSFTRDLDRIPINVPLVTDAATAPVKDVIVEITTVLTDMNNNTYTFKERAVLAKGYKFIPSMVQPEVKSIVPDKIEVIKGTGDKYHLPEDRLIALHGQNFMITRFEKDGEIITRYPVIRLGEIELDKNNEPGLTVYVLNKDGQILDGSKGNEIGTKIIALIPDSKNITSTSLGKTFVEVVNPVRNSENPGLSHRVPDMVEFVEVAPNRKPVIEKVFPDVVTVDGGEEVVIEGSNFAEGVKVFLDGEEVKGIKRQGDGKKITFTAPKGREGETQLQVMNPEGGMATWPFTYVRAYTNPKITDFNPKRGNTGTIVMIKGDNFLKPDPTAGEDAILRLIGTRVFLGNIEVNEYNIDPNTRKIKLENYTPGSGVEPVFSLDDDGRLQLAPYYHAVIYQDQKDQSGRFFALDVTARGEIKLSDGAGTVYTIYAQGGSIKADREGGGLFELKVKDNNKAAFVFEDDNGNIHLDVTAKTLYKVENGRITGCRVKVVDRNTIIFTVPILEADGYYDLTVMNPDTRKDSRKGTNGFYYFTHPQSKPRIVEIIPVEGSVSGGYEVEIRGSDFIDDGQQKTRVYVNGIEVKAEDTRINPHGTVITFKMPPYPGNLREDKGTDRLAVPVVVVNPDGASDSREKGFIYVVPRSYPTITKIVPAKGSAAGGDIVEITGSDFRYFEPYDDINRDQLWSLGEPFHDLNGNGVWDDLLTNRGLAEPQPLDHPIYSYYYTSPILPRVYFGDKPARIVEFDRGYIKVITPPGGVGTADVYLVNNDSGISNKVKFSYEGSNPVINKIVPGEGRKQGRENVELYGAGLAASQIEVWRDNNKYTKQMPLVQFGSISNAGIPREQENSGRIDSGRTTVKLEGGLEVEYRSAGSSASLIFRLTEAGKIYEAAFDGYDDGVKFIDAESFISTADGVTRYPGYELIKVKVEDRRLIVERGYAPEAVLVNANQITLKTPSYYTVGKVPVTIYNPDGAKAQGSFVYKNPDSKPKITNITRDGINPKETSVNGKEIRLLEVNYKGKSLITVLGEDFRENARVLIGDFLTIEPKDIVYTLPGKLAFTMPVVEENRIGKLYKLVVVNEDGGVAASDDMPYGAKPIYIQFTKGETQPGLEKADPVRGPASGGTVVKIEGKDLRGSMEGYEGRKLKVFFGGREASQVIVVDYKTVYAVSPPQEPGKKSIRLENPDGETVELKEGFEYISTPAITAIVSPSDPAEATRIREISAAGGEEIKIKGRGFMPGAKVVLIPVIKKAETGDKADLYRVKDEVKEVAGSRLTSKEIDYYTLAEGIPAGEVKYIDGETLTVKVPKGKLGGKGIIVINPDKGCSDIYEDIIYTLPGISAPLGVTAEVVIDRYNDTDLYIKVNWNKVEKASQYDVYVIEDGKNPQFVGTTDLTSFIYKDIKPRTAYKFVVKAVGDFGSSPYSAESNEVKTGSRVGYVDADGPLAEKTEITRQGDLLEVVVGRKDFSARNLVIDTTRSEWAKVRQIVVSIPAEAVASTAARDIEIKGSDFVIKFNPGVFRTNQVLEARNKADAGIRMTLDLQPAGARPANSLGRMLDLKAQFFQGKEKRDISYLARNMSIVLDYDIKMASSRRFSGISLVRYNPYQDRWEEVGLSRPVTGTLGESINQLGRYTLAGRR</sequence>
<dbReference type="InterPro" id="IPR003961">
    <property type="entry name" value="FN3_dom"/>
</dbReference>
<keyword evidence="3" id="KW-1185">Reference proteome</keyword>
<reference evidence="3" key="1">
    <citation type="submission" date="2016-11" db="EMBL/GenBank/DDBJ databases">
        <authorList>
            <person name="Varghese N."/>
            <person name="Submissions S."/>
        </authorList>
    </citation>
    <scope>NUCLEOTIDE SEQUENCE [LARGE SCALE GENOMIC DNA]</scope>
    <source>
        <strain evidence="3">DSM 11003</strain>
    </source>
</reference>
<dbReference type="SUPFAM" id="SSF49265">
    <property type="entry name" value="Fibronectin type III"/>
    <property type="match status" value="1"/>
</dbReference>
<dbReference type="OrthoDB" id="1656124at2"/>
<dbReference type="InterPro" id="IPR014756">
    <property type="entry name" value="Ig_E-set"/>
</dbReference>